<comment type="caution">
    <text evidence="2">The sequence shown here is derived from an EMBL/GenBank/DDBJ whole genome shotgun (WGS) entry which is preliminary data.</text>
</comment>
<organism evidence="2 3">
    <name type="scientific">Tilletia controversa</name>
    <name type="common">dwarf bunt fungus</name>
    <dbReference type="NCBI Taxonomy" id="13291"/>
    <lineage>
        <taxon>Eukaryota</taxon>
        <taxon>Fungi</taxon>
        <taxon>Dikarya</taxon>
        <taxon>Basidiomycota</taxon>
        <taxon>Ustilaginomycotina</taxon>
        <taxon>Exobasidiomycetes</taxon>
        <taxon>Tilletiales</taxon>
        <taxon>Tilletiaceae</taxon>
        <taxon>Tilletia</taxon>
    </lineage>
</organism>
<feature type="compositionally biased region" description="Basic and acidic residues" evidence="1">
    <location>
        <begin position="273"/>
        <end position="282"/>
    </location>
</feature>
<dbReference type="EMBL" id="LWDE02002162">
    <property type="protein sequence ID" value="KAE8238328.1"/>
    <property type="molecule type" value="Genomic_DNA"/>
</dbReference>
<feature type="compositionally biased region" description="Low complexity" evidence="1">
    <location>
        <begin position="374"/>
        <end position="395"/>
    </location>
</feature>
<gene>
    <name evidence="2" type="ORF">A4X06_0g8858</name>
</gene>
<evidence type="ECO:0000313" key="2">
    <source>
        <dbReference type="EMBL" id="KAE8238328.1"/>
    </source>
</evidence>
<feature type="compositionally biased region" description="Low complexity" evidence="1">
    <location>
        <begin position="224"/>
        <end position="239"/>
    </location>
</feature>
<feature type="compositionally biased region" description="Low complexity" evidence="1">
    <location>
        <begin position="114"/>
        <end position="140"/>
    </location>
</feature>
<name>A0A8X7MK25_9BASI</name>
<proteinExistence type="predicted"/>
<evidence type="ECO:0000313" key="3">
    <source>
        <dbReference type="Proteomes" id="UP000077684"/>
    </source>
</evidence>
<accession>A0A8X7MK25</accession>
<sequence>MSSPPKSPRTPPPSLESAAILQFHALGLVDREKSPRYRRSVSPCPPRPRVLQPPASSYSLQQALGVHTGGTGGQSLGIGNAKASSKPRRLPEQQGYEFDASLHTPCLAPKPGSRARSSTMRRTSLQLASLELPEPESSTSFPPPSPSKGFAARMAERPSKAVPPPQLLNSGAQYNSTDQSNSDIETLRAGLQSAFTPTSTAMATHQQRASWQRSNRTRCPLDHATGSSSASTESSPCATFRLGSSSVRRATLSQAQTPVHAGERPPFPPQHHLPLDGKDVKGWSDGTGPMTPPLASRSSVLPRHSSYLLSAADDDNSDSSSEFEFEPTFALPHRAYPVATVGSAAAILSSGHSSGSYLKASHLLPKGIRASQATPPSSSPSTSTSSFSSSILSSPGWESRVSVRAGSPFN</sequence>
<keyword evidence="3" id="KW-1185">Reference proteome</keyword>
<evidence type="ECO:0000256" key="1">
    <source>
        <dbReference type="SAM" id="MobiDB-lite"/>
    </source>
</evidence>
<feature type="region of interest" description="Disordered" evidence="1">
    <location>
        <begin position="31"/>
        <end position="300"/>
    </location>
</feature>
<feature type="compositionally biased region" description="Gly residues" evidence="1">
    <location>
        <begin position="67"/>
        <end position="76"/>
    </location>
</feature>
<feature type="compositionally biased region" description="Polar residues" evidence="1">
    <location>
        <begin position="242"/>
        <end position="257"/>
    </location>
</feature>
<feature type="region of interest" description="Disordered" evidence="1">
    <location>
        <begin position="368"/>
        <end position="410"/>
    </location>
</feature>
<protein>
    <submittedName>
        <fullName evidence="2">Uncharacterized protein</fullName>
    </submittedName>
</protein>
<feature type="compositionally biased region" description="Polar residues" evidence="1">
    <location>
        <begin position="193"/>
        <end position="214"/>
    </location>
</feature>
<feature type="compositionally biased region" description="Polar residues" evidence="1">
    <location>
        <begin position="167"/>
        <end position="184"/>
    </location>
</feature>
<reference evidence="2" key="1">
    <citation type="submission" date="2016-04" db="EMBL/GenBank/DDBJ databases">
        <authorList>
            <person name="Nguyen H.D."/>
            <person name="Samba Siva P."/>
            <person name="Cullis J."/>
            <person name="Levesque C.A."/>
            <person name="Hambleton S."/>
        </authorList>
    </citation>
    <scope>NUCLEOTIDE SEQUENCE</scope>
    <source>
        <strain evidence="2">DAOMC 236426</strain>
    </source>
</reference>
<dbReference type="AlphaFoldDB" id="A0A8X7MK25"/>
<reference evidence="2" key="2">
    <citation type="journal article" date="2019" name="IMA Fungus">
        <title>Genome sequencing and comparison of five Tilletia species to identify candidate genes for the detection of regulated species infecting wheat.</title>
        <authorList>
            <person name="Nguyen H.D.T."/>
            <person name="Sultana T."/>
            <person name="Kesanakurti P."/>
            <person name="Hambleton S."/>
        </authorList>
    </citation>
    <scope>NUCLEOTIDE SEQUENCE</scope>
    <source>
        <strain evidence="2">DAOMC 236426</strain>
    </source>
</reference>
<dbReference type="Proteomes" id="UP000077684">
    <property type="component" value="Unassembled WGS sequence"/>
</dbReference>